<evidence type="ECO:0000256" key="2">
    <source>
        <dbReference type="SAM" id="SignalP"/>
    </source>
</evidence>
<reference evidence="3" key="1">
    <citation type="submission" date="2022-03" db="EMBL/GenBank/DDBJ databases">
        <authorList>
            <person name="Martin C."/>
        </authorList>
    </citation>
    <scope>NUCLEOTIDE SEQUENCE</scope>
</reference>
<evidence type="ECO:0000256" key="1">
    <source>
        <dbReference type="SAM" id="Phobius"/>
    </source>
</evidence>
<proteinExistence type="predicted"/>
<evidence type="ECO:0000313" key="3">
    <source>
        <dbReference type="EMBL" id="CAH1783287.1"/>
    </source>
</evidence>
<keyword evidence="2" id="KW-0732">Signal</keyword>
<keyword evidence="1" id="KW-0472">Membrane</keyword>
<evidence type="ECO:0000313" key="4">
    <source>
        <dbReference type="Proteomes" id="UP000749559"/>
    </source>
</evidence>
<protein>
    <submittedName>
        <fullName evidence="3">Uncharacterized protein</fullName>
    </submittedName>
</protein>
<feature type="signal peptide" evidence="2">
    <location>
        <begin position="1"/>
        <end position="21"/>
    </location>
</feature>
<dbReference type="Proteomes" id="UP000749559">
    <property type="component" value="Unassembled WGS sequence"/>
</dbReference>
<keyword evidence="1" id="KW-1133">Transmembrane helix</keyword>
<feature type="chain" id="PRO_5035854922" evidence="2">
    <location>
        <begin position="22"/>
        <end position="249"/>
    </location>
</feature>
<organism evidence="3 4">
    <name type="scientific">Owenia fusiformis</name>
    <name type="common">Polychaete worm</name>
    <dbReference type="NCBI Taxonomy" id="6347"/>
    <lineage>
        <taxon>Eukaryota</taxon>
        <taxon>Metazoa</taxon>
        <taxon>Spiralia</taxon>
        <taxon>Lophotrochozoa</taxon>
        <taxon>Annelida</taxon>
        <taxon>Polychaeta</taxon>
        <taxon>Sedentaria</taxon>
        <taxon>Canalipalpata</taxon>
        <taxon>Sabellida</taxon>
        <taxon>Oweniida</taxon>
        <taxon>Oweniidae</taxon>
        <taxon>Owenia</taxon>
    </lineage>
</organism>
<accession>A0A8S4NSK6</accession>
<gene>
    <name evidence="3" type="ORF">OFUS_LOCUS9636</name>
</gene>
<sequence length="249" mass="27051">MAFKRVYCLIEVSLLCSTAYALRCYQCVDVFTSSNVISTVGHTDFSCEYPSSSTATTTCRKGEVCGYVNGKVEASVNLIFARFKVTITIHARDCMSVEPGTSMMTCYKNKYYSDAINKALSFISGLVDITFDGDVCFCNAWSYCEPPDSWIWWAIGGGAAGFIVMVILLSLCCYFYCCKKRVAPQPIIMHSGGTMAPGTSTVTYVNGGYTHGGMVSSHRGPIQTHGPAQTHGPIQTIAPIQPNGTIQSY</sequence>
<keyword evidence="1" id="KW-0812">Transmembrane</keyword>
<keyword evidence="4" id="KW-1185">Reference proteome</keyword>
<comment type="caution">
    <text evidence="3">The sequence shown here is derived from an EMBL/GenBank/DDBJ whole genome shotgun (WGS) entry which is preliminary data.</text>
</comment>
<dbReference type="AlphaFoldDB" id="A0A8S4NSK6"/>
<name>A0A8S4NSK6_OWEFU</name>
<feature type="transmembrane region" description="Helical" evidence="1">
    <location>
        <begin position="150"/>
        <end position="177"/>
    </location>
</feature>
<dbReference type="EMBL" id="CAIIXF020000005">
    <property type="protein sequence ID" value="CAH1783287.1"/>
    <property type="molecule type" value="Genomic_DNA"/>
</dbReference>